<evidence type="ECO:0000313" key="1">
    <source>
        <dbReference type="EMBL" id="DAA02890.1"/>
    </source>
</evidence>
<accession>Q6ILH1</accession>
<dbReference type="AlphaFoldDB" id="Q6ILH1"/>
<sequence length="75" mass="8434">MVEYTSTETRYAFGGFAIVTLKYATSIFRAFVTCARTDCFPANGTQKCLSKESICSANPTLRCMFIKPFKKEHCT</sequence>
<reference evidence="1" key="1">
    <citation type="journal article" date="2003" name="Genome Biol.">
        <title>An integrated gene annotation and transcriptional profiling approach towards the full gene content of the Drosophila genome.</title>
        <authorList>
            <person name="Hild M."/>
            <person name="Beckmann B."/>
            <person name="Haas S.A."/>
            <person name="Koch B."/>
            <person name="Solovyev V."/>
            <person name="Busold C."/>
            <person name="Fellenberg K."/>
            <person name="Boutros M."/>
            <person name="Vingron M."/>
            <person name="Sauer F."/>
            <person name="Hoheisel J.D."/>
            <person name="Paro R."/>
        </authorList>
    </citation>
    <scope>NUCLEOTIDE SEQUENCE</scope>
</reference>
<organism evidence="1">
    <name type="scientific">Drosophila melanogaster</name>
    <name type="common">Fruit fly</name>
    <dbReference type="NCBI Taxonomy" id="7227"/>
    <lineage>
        <taxon>Eukaryota</taxon>
        <taxon>Metazoa</taxon>
        <taxon>Ecdysozoa</taxon>
        <taxon>Arthropoda</taxon>
        <taxon>Hexapoda</taxon>
        <taxon>Insecta</taxon>
        <taxon>Pterygota</taxon>
        <taxon>Neoptera</taxon>
        <taxon>Endopterygota</taxon>
        <taxon>Diptera</taxon>
        <taxon>Brachycera</taxon>
        <taxon>Muscomorpha</taxon>
        <taxon>Ephydroidea</taxon>
        <taxon>Drosophilidae</taxon>
        <taxon>Drosophila</taxon>
        <taxon>Sophophora</taxon>
    </lineage>
</organism>
<gene>
    <name evidence="1" type="ORF">HDC09452</name>
</gene>
<protein>
    <submittedName>
        <fullName evidence="1">HDC09452</fullName>
    </submittedName>
</protein>
<name>Q6ILH1_DROME</name>
<proteinExistence type="predicted"/>
<dbReference type="EMBL" id="BK002045">
    <property type="protein sequence ID" value="DAA02890.1"/>
    <property type="molecule type" value="Genomic_DNA"/>
</dbReference>